<feature type="compositionally biased region" description="Polar residues" evidence="1">
    <location>
        <begin position="79"/>
        <end position="88"/>
    </location>
</feature>
<dbReference type="PANTHER" id="PTHR28065:SF1">
    <property type="entry name" value="DUF4050 DOMAIN-CONTAINING PROTEIN"/>
    <property type="match status" value="1"/>
</dbReference>
<sequence>MSLEAADFSPTGEVEATTESHVQAHVPSTTSEEDPGDIQINTTAAPGGAAMTPDHSQGDPVDERKSNLLTKGDEREATDASTAPSSLPSPDGDLAASSMLQSLAAMSAYAPSAQPPPSASAPGQEQRYAAPDHAPSQMSPRAAPHSLGPDVDAIAAPSIPLTNEQTLPASTVTEQSKDEQVTSHADLGDRQETAVQENPIPNPSGSITPLLPPPSRSIRTASRSPTRSSSPHSTSYIRPTPPPSPRVAHASLAPSSAGVLSSLRKSVDEAVEALPDTMLFGQSAERRRRAMANTSALTEYEADMTGKDRVKQKAAIHKFLAEKIRNDWEWEWPRPDVAAEPSSLSGDPNAFKALDEETQWRRREEGESDASDSDPEIDQFSPSAPASADRPDSGLGKTISTSSPFRFDNPDGVGETLKKRDTDRRRRRKKRLAHEMTINDGLNCWIQRRDAWTSARKVANNPSKKTAPRRPSAADTGSSTAIDSDIDNDNPDSDWDYEMEVPVARDILPKENGMRASIGPAAYNTIYDKVIVQQLSPSCPINLKDITRSCVQGWKKDGEWPPRPTPAEGIGGGLTLLKKKRRKGSLAGILGLNGEREDISGGGAMKSPGFGGRFKKILGLGKDKEGAEGLEIGGHGNFAKV</sequence>
<feature type="compositionally biased region" description="Polar residues" evidence="1">
    <location>
        <begin position="160"/>
        <end position="174"/>
    </location>
</feature>
<evidence type="ECO:0000313" key="3">
    <source>
        <dbReference type="EMBL" id="RDW75688.1"/>
    </source>
</evidence>
<proteinExistence type="predicted"/>
<dbReference type="OrthoDB" id="5422958at2759"/>
<dbReference type="EMBL" id="PDLN01000009">
    <property type="protein sequence ID" value="RDW75688.1"/>
    <property type="molecule type" value="Genomic_DNA"/>
</dbReference>
<feature type="compositionally biased region" description="Acidic residues" evidence="1">
    <location>
        <begin position="484"/>
        <end position="495"/>
    </location>
</feature>
<evidence type="ECO:0000259" key="2">
    <source>
        <dbReference type="Pfam" id="PF13259"/>
    </source>
</evidence>
<keyword evidence="4" id="KW-1185">Reference proteome</keyword>
<feature type="region of interest" description="Disordered" evidence="1">
    <location>
        <begin position="455"/>
        <end position="495"/>
    </location>
</feature>
<accession>A0A3D8RP08</accession>
<protein>
    <recommendedName>
        <fullName evidence="2">Gag1-like clamp domain-containing protein</fullName>
    </recommendedName>
</protein>
<dbReference type="AlphaFoldDB" id="A0A3D8RP08"/>
<feature type="domain" description="Gag1-like clamp" evidence="2">
    <location>
        <begin position="403"/>
        <end position="561"/>
    </location>
</feature>
<feature type="compositionally biased region" description="Low complexity" evidence="1">
    <location>
        <begin position="216"/>
        <end position="238"/>
    </location>
</feature>
<feature type="compositionally biased region" description="Low complexity" evidence="1">
    <location>
        <begin position="42"/>
        <end position="53"/>
    </location>
</feature>
<evidence type="ECO:0000256" key="1">
    <source>
        <dbReference type="SAM" id="MobiDB-lite"/>
    </source>
</evidence>
<organism evidence="3 4">
    <name type="scientific">Coleophoma crateriformis</name>
    <dbReference type="NCBI Taxonomy" id="565419"/>
    <lineage>
        <taxon>Eukaryota</taxon>
        <taxon>Fungi</taxon>
        <taxon>Dikarya</taxon>
        <taxon>Ascomycota</taxon>
        <taxon>Pezizomycotina</taxon>
        <taxon>Leotiomycetes</taxon>
        <taxon>Helotiales</taxon>
        <taxon>Dermateaceae</taxon>
        <taxon>Coleophoma</taxon>
    </lineage>
</organism>
<gene>
    <name evidence="3" type="ORF">BP5796_06509</name>
</gene>
<dbReference type="InterPro" id="IPR025124">
    <property type="entry name" value="Gag1-like_clamp"/>
</dbReference>
<name>A0A3D8RP08_9HELO</name>
<feature type="region of interest" description="Disordered" evidence="1">
    <location>
        <begin position="360"/>
        <end position="432"/>
    </location>
</feature>
<feature type="compositionally biased region" description="Polar residues" evidence="1">
    <location>
        <begin position="17"/>
        <end position="30"/>
    </location>
</feature>
<feature type="compositionally biased region" description="Low complexity" evidence="1">
    <location>
        <begin position="94"/>
        <end position="112"/>
    </location>
</feature>
<feature type="region of interest" description="Disordered" evidence="1">
    <location>
        <begin position="1"/>
        <end position="253"/>
    </location>
</feature>
<feature type="compositionally biased region" description="Basic and acidic residues" evidence="1">
    <location>
        <begin position="175"/>
        <end position="192"/>
    </location>
</feature>
<feature type="compositionally biased region" description="Basic and acidic residues" evidence="1">
    <location>
        <begin position="61"/>
        <end position="78"/>
    </location>
</feature>
<dbReference type="PANTHER" id="PTHR28065">
    <property type="entry name" value="FREQUENIN"/>
    <property type="match status" value="1"/>
</dbReference>
<dbReference type="InterPro" id="IPR053274">
    <property type="entry name" value="Fluconazole_resistance"/>
</dbReference>
<dbReference type="Pfam" id="PF13259">
    <property type="entry name" value="clamp_Gag1-like"/>
    <property type="match status" value="1"/>
</dbReference>
<feature type="compositionally biased region" description="Acidic residues" evidence="1">
    <location>
        <begin position="366"/>
        <end position="377"/>
    </location>
</feature>
<dbReference type="Proteomes" id="UP000256328">
    <property type="component" value="Unassembled WGS sequence"/>
</dbReference>
<evidence type="ECO:0000313" key="4">
    <source>
        <dbReference type="Proteomes" id="UP000256328"/>
    </source>
</evidence>
<reference evidence="3 4" key="1">
    <citation type="journal article" date="2018" name="IMA Fungus">
        <title>IMA Genome-F 9: Draft genome sequence of Annulohypoxylon stygium, Aspergillus mulundensis, Berkeleyomyces basicola (syn. Thielaviopsis basicola), Ceratocystis smalleyi, two Cercospora beticola strains, Coleophoma cylindrospora, Fusarium fracticaudum, Phialophora cf. hyalina, and Morchella septimelata.</title>
        <authorList>
            <person name="Wingfield B.D."/>
            <person name="Bills G.F."/>
            <person name="Dong Y."/>
            <person name="Huang W."/>
            <person name="Nel W.J."/>
            <person name="Swalarsk-Parry B.S."/>
            <person name="Vaghefi N."/>
            <person name="Wilken P.M."/>
            <person name="An Z."/>
            <person name="de Beer Z.W."/>
            <person name="De Vos L."/>
            <person name="Chen L."/>
            <person name="Duong T.A."/>
            <person name="Gao Y."/>
            <person name="Hammerbacher A."/>
            <person name="Kikkert J.R."/>
            <person name="Li Y."/>
            <person name="Li H."/>
            <person name="Li K."/>
            <person name="Li Q."/>
            <person name="Liu X."/>
            <person name="Ma X."/>
            <person name="Naidoo K."/>
            <person name="Pethybridge S.J."/>
            <person name="Sun J."/>
            <person name="Steenkamp E.T."/>
            <person name="van der Nest M.A."/>
            <person name="van Wyk S."/>
            <person name="Wingfield M.J."/>
            <person name="Xiong C."/>
            <person name="Yue Q."/>
            <person name="Zhang X."/>
        </authorList>
    </citation>
    <scope>NUCLEOTIDE SEQUENCE [LARGE SCALE GENOMIC DNA]</scope>
    <source>
        <strain evidence="3 4">BP5796</strain>
    </source>
</reference>
<comment type="caution">
    <text evidence="3">The sequence shown here is derived from an EMBL/GenBank/DDBJ whole genome shotgun (WGS) entry which is preliminary data.</text>
</comment>